<evidence type="ECO:0000256" key="4">
    <source>
        <dbReference type="ARBA" id="ARBA00022475"/>
    </source>
</evidence>
<evidence type="ECO:0000313" key="11">
    <source>
        <dbReference type="Proteomes" id="UP000183018"/>
    </source>
</evidence>
<dbReference type="PANTHER" id="PTHR42929:SF5">
    <property type="entry name" value="ABC TRANSPORTER PERMEASE PROTEIN"/>
    <property type="match status" value="1"/>
</dbReference>
<dbReference type="PROSITE" id="PS50928">
    <property type="entry name" value="ABC_TM1"/>
    <property type="match status" value="1"/>
</dbReference>
<dbReference type="EMBL" id="FORC01000004">
    <property type="protein sequence ID" value="SFJ05443.1"/>
    <property type="molecule type" value="Genomic_DNA"/>
</dbReference>
<keyword evidence="7 8" id="KW-0472">Membrane</keyword>
<comment type="similarity">
    <text evidence="2">Belongs to the binding-protein-dependent transport system permease family. CysTW subfamily.</text>
</comment>
<dbReference type="RefSeq" id="WP_074887335.1">
    <property type="nucleotide sequence ID" value="NZ_FORC01000004.1"/>
</dbReference>
<evidence type="ECO:0000256" key="5">
    <source>
        <dbReference type="ARBA" id="ARBA00022692"/>
    </source>
</evidence>
<organism evidence="10 11">
    <name type="scientific">Phytopseudomonas argentinensis</name>
    <dbReference type="NCBI Taxonomy" id="289370"/>
    <lineage>
        <taxon>Bacteria</taxon>
        <taxon>Pseudomonadati</taxon>
        <taxon>Pseudomonadota</taxon>
        <taxon>Gammaproteobacteria</taxon>
        <taxon>Pseudomonadales</taxon>
        <taxon>Pseudomonadaceae</taxon>
        <taxon>Phytopseudomonas</taxon>
    </lineage>
</organism>
<evidence type="ECO:0000259" key="9">
    <source>
        <dbReference type="PROSITE" id="PS50928"/>
    </source>
</evidence>
<dbReference type="Pfam" id="PF00528">
    <property type="entry name" value="BPD_transp_1"/>
    <property type="match status" value="1"/>
</dbReference>
<dbReference type="InterPro" id="IPR035906">
    <property type="entry name" value="MetI-like_sf"/>
</dbReference>
<evidence type="ECO:0000256" key="7">
    <source>
        <dbReference type="ARBA" id="ARBA00023136"/>
    </source>
</evidence>
<evidence type="ECO:0000256" key="1">
    <source>
        <dbReference type="ARBA" id="ARBA00004651"/>
    </source>
</evidence>
<dbReference type="STRING" id="289370.SAMN05216602_3666"/>
<reference evidence="11" key="1">
    <citation type="submission" date="2016-10" db="EMBL/GenBank/DDBJ databases">
        <authorList>
            <person name="Varghese N."/>
            <person name="Submissions S."/>
        </authorList>
    </citation>
    <scope>NUCLEOTIDE SEQUENCE [LARGE SCALE GENOMIC DNA]</scope>
    <source>
        <strain evidence="11">LMG 22563</strain>
    </source>
</reference>
<dbReference type="SUPFAM" id="SSF161098">
    <property type="entry name" value="MetI-like"/>
    <property type="match status" value="1"/>
</dbReference>
<keyword evidence="5 8" id="KW-0812">Transmembrane</keyword>
<evidence type="ECO:0000256" key="8">
    <source>
        <dbReference type="RuleBase" id="RU363032"/>
    </source>
</evidence>
<protein>
    <submittedName>
        <fullName evidence="10">Putative spermidine/putrescine transport system permease protein/spermidine/putrescine transport system permease protein</fullName>
    </submittedName>
</protein>
<evidence type="ECO:0000256" key="2">
    <source>
        <dbReference type="ARBA" id="ARBA00007069"/>
    </source>
</evidence>
<dbReference type="InterPro" id="IPR000515">
    <property type="entry name" value="MetI-like"/>
</dbReference>
<feature type="domain" description="ABC transmembrane type-1" evidence="9">
    <location>
        <begin position="76"/>
        <end position="282"/>
    </location>
</feature>
<dbReference type="Proteomes" id="UP000183018">
    <property type="component" value="Unassembled WGS sequence"/>
</dbReference>
<evidence type="ECO:0000256" key="3">
    <source>
        <dbReference type="ARBA" id="ARBA00022448"/>
    </source>
</evidence>
<gene>
    <name evidence="10" type="ORF">SAMN05216602_3666</name>
</gene>
<feature type="transmembrane region" description="Helical" evidence="8">
    <location>
        <begin position="213"/>
        <end position="238"/>
    </location>
</feature>
<feature type="transmembrane region" description="Helical" evidence="8">
    <location>
        <begin position="161"/>
        <end position="183"/>
    </location>
</feature>
<proteinExistence type="inferred from homology"/>
<feature type="transmembrane region" description="Helical" evidence="8">
    <location>
        <begin position="71"/>
        <end position="95"/>
    </location>
</feature>
<dbReference type="GO" id="GO:0055085">
    <property type="term" value="P:transmembrane transport"/>
    <property type="evidence" value="ECO:0007669"/>
    <property type="project" value="InterPro"/>
</dbReference>
<dbReference type="PANTHER" id="PTHR42929">
    <property type="entry name" value="INNER MEMBRANE ABC TRANSPORTER PERMEASE PROTEIN YDCU-RELATED-RELATED"/>
    <property type="match status" value="1"/>
</dbReference>
<sequence>MSAIDAGALNARELRSADRRHRMFLFGSGLPALLLVLVTFVLPIGWLFWLSLFDADGQLTIQNYTRLLEPIYVLTFVQTFKIAVIVTVVCVLIGYPYAYFMTKGPHWLASLAMGVLLVSLWTSLLVRTYAWLIILQRRGMANDLLMALGITDVPLSLVHNLTGTVIGMVHIMLPFMILPLYAAMKSIDPIYNQAAAAFGASPARAFRDVFLPLSLPGLAAGATLVFVITLGFYVTPALLGGGKVQMISMRIESDVSMYANWGAASSLGVVLLIATLLMLFIVKKGAGFSRRSE</sequence>
<keyword evidence="4" id="KW-1003">Cell membrane</keyword>
<keyword evidence="3 8" id="KW-0813">Transport</keyword>
<keyword evidence="11" id="KW-1185">Reference proteome</keyword>
<evidence type="ECO:0000256" key="6">
    <source>
        <dbReference type="ARBA" id="ARBA00022989"/>
    </source>
</evidence>
<dbReference type="OrthoDB" id="9807047at2"/>
<dbReference type="AlphaFoldDB" id="A0A1I3N860"/>
<feature type="transmembrane region" description="Helical" evidence="8">
    <location>
        <begin position="24"/>
        <end position="51"/>
    </location>
</feature>
<comment type="subcellular location">
    <subcellularLocation>
        <location evidence="1 8">Cell membrane</location>
        <topology evidence="1 8">Multi-pass membrane protein</topology>
    </subcellularLocation>
</comment>
<name>A0A1I3N860_9GAMM</name>
<dbReference type="GO" id="GO:0005886">
    <property type="term" value="C:plasma membrane"/>
    <property type="evidence" value="ECO:0007669"/>
    <property type="project" value="UniProtKB-SubCell"/>
</dbReference>
<accession>A0A1I3N860</accession>
<feature type="transmembrane region" description="Helical" evidence="8">
    <location>
        <begin position="258"/>
        <end position="282"/>
    </location>
</feature>
<keyword evidence="6 8" id="KW-1133">Transmembrane helix</keyword>
<dbReference type="Gene3D" id="1.10.3720.10">
    <property type="entry name" value="MetI-like"/>
    <property type="match status" value="1"/>
</dbReference>
<evidence type="ECO:0000313" key="10">
    <source>
        <dbReference type="EMBL" id="SFJ05443.1"/>
    </source>
</evidence>
<dbReference type="CDD" id="cd06261">
    <property type="entry name" value="TM_PBP2"/>
    <property type="match status" value="1"/>
</dbReference>
<feature type="transmembrane region" description="Helical" evidence="8">
    <location>
        <begin position="107"/>
        <end position="134"/>
    </location>
</feature>